<dbReference type="InterPro" id="IPR024371">
    <property type="entry name" value="AcetylCoA_trans_1-like"/>
</dbReference>
<name>A0AAV7XRT1_9NEOP</name>
<feature type="transmembrane region" description="Helical" evidence="6">
    <location>
        <begin position="329"/>
        <end position="347"/>
    </location>
</feature>
<evidence type="ECO:0000256" key="3">
    <source>
        <dbReference type="ARBA" id="ARBA00022989"/>
    </source>
</evidence>
<dbReference type="PANTHER" id="PTHR12778">
    <property type="entry name" value="SOLUTE CARRIER FAMILY 33 ACETYL-COA TRANSPORTER -RELATED"/>
    <property type="match status" value="1"/>
</dbReference>
<evidence type="ECO:0000313" key="7">
    <source>
        <dbReference type="EMBL" id="KAJ1527726.1"/>
    </source>
</evidence>
<feature type="transmembrane region" description="Helical" evidence="6">
    <location>
        <begin position="152"/>
        <end position="171"/>
    </location>
</feature>
<keyword evidence="3 6" id="KW-1133">Transmembrane helix</keyword>
<feature type="transmembrane region" description="Helical" evidence="6">
    <location>
        <begin position="89"/>
        <end position="107"/>
    </location>
</feature>
<feature type="transmembrane region" description="Helical" evidence="6">
    <location>
        <begin position="296"/>
        <end position="317"/>
    </location>
</feature>
<protein>
    <recommendedName>
        <fullName evidence="9">Acetyl-coenzyme A transporter 1</fullName>
    </recommendedName>
</protein>
<feature type="transmembrane region" description="Helical" evidence="6">
    <location>
        <begin position="236"/>
        <end position="259"/>
    </location>
</feature>
<organism evidence="7 8">
    <name type="scientific">Megalurothrips usitatus</name>
    <name type="common">bean blossom thrips</name>
    <dbReference type="NCBI Taxonomy" id="439358"/>
    <lineage>
        <taxon>Eukaryota</taxon>
        <taxon>Metazoa</taxon>
        <taxon>Ecdysozoa</taxon>
        <taxon>Arthropoda</taxon>
        <taxon>Hexapoda</taxon>
        <taxon>Insecta</taxon>
        <taxon>Pterygota</taxon>
        <taxon>Neoptera</taxon>
        <taxon>Paraneoptera</taxon>
        <taxon>Thysanoptera</taxon>
        <taxon>Terebrantia</taxon>
        <taxon>Thripoidea</taxon>
        <taxon>Thripidae</taxon>
        <taxon>Megalurothrips</taxon>
    </lineage>
</organism>
<feature type="transmembrane region" description="Helical" evidence="6">
    <location>
        <begin position="368"/>
        <end position="386"/>
    </location>
</feature>
<dbReference type="Proteomes" id="UP001075354">
    <property type="component" value="Chromosome 5"/>
</dbReference>
<evidence type="ECO:0000313" key="8">
    <source>
        <dbReference type="Proteomes" id="UP001075354"/>
    </source>
</evidence>
<comment type="caution">
    <text evidence="7">The sequence shown here is derived from an EMBL/GenBank/DDBJ whole genome shotgun (WGS) entry which is preliminary data.</text>
</comment>
<dbReference type="AlphaFoldDB" id="A0AAV7XRT1"/>
<dbReference type="InterPro" id="IPR004752">
    <property type="entry name" value="AmpG_permease/AT-1"/>
</dbReference>
<evidence type="ECO:0000256" key="1">
    <source>
        <dbReference type="ARBA" id="ARBA00004141"/>
    </source>
</evidence>
<dbReference type="Pfam" id="PF13000">
    <property type="entry name" value="Acatn"/>
    <property type="match status" value="2"/>
</dbReference>
<evidence type="ECO:0000256" key="4">
    <source>
        <dbReference type="ARBA" id="ARBA00023136"/>
    </source>
</evidence>
<evidence type="ECO:0000256" key="5">
    <source>
        <dbReference type="SAM" id="MobiDB-lite"/>
    </source>
</evidence>
<dbReference type="PANTHER" id="PTHR12778:SF9">
    <property type="entry name" value="ACETYL-COENZYME A TRANSPORTER 1"/>
    <property type="match status" value="1"/>
</dbReference>
<dbReference type="SUPFAM" id="SSF103473">
    <property type="entry name" value="MFS general substrate transporter"/>
    <property type="match status" value="1"/>
</dbReference>
<proteinExistence type="predicted"/>
<accession>A0AAV7XRT1</accession>
<dbReference type="Gene3D" id="1.20.1250.20">
    <property type="entry name" value="MFS general substrate transporter like domains"/>
    <property type="match status" value="1"/>
</dbReference>
<feature type="region of interest" description="Disordered" evidence="5">
    <location>
        <begin position="1"/>
        <end position="41"/>
    </location>
</feature>
<keyword evidence="2 6" id="KW-0812">Transmembrane</keyword>
<feature type="transmembrane region" description="Helical" evidence="6">
    <location>
        <begin position="49"/>
        <end position="69"/>
    </location>
</feature>
<reference evidence="7" key="1">
    <citation type="submission" date="2022-12" db="EMBL/GenBank/DDBJ databases">
        <title>Chromosome-level genome assembly of the bean flower thrips Megalurothrips usitatus.</title>
        <authorList>
            <person name="Ma L."/>
            <person name="Liu Q."/>
            <person name="Li H."/>
            <person name="Cai W."/>
        </authorList>
    </citation>
    <scope>NUCLEOTIDE SEQUENCE</scope>
    <source>
        <strain evidence="7">Cailab_2022a</strain>
    </source>
</reference>
<keyword evidence="4 6" id="KW-0472">Membrane</keyword>
<evidence type="ECO:0000256" key="2">
    <source>
        <dbReference type="ARBA" id="ARBA00022692"/>
    </source>
</evidence>
<keyword evidence="8" id="KW-1185">Reference proteome</keyword>
<gene>
    <name evidence="7" type="ORF">ONE63_007684</name>
</gene>
<feature type="transmembrane region" description="Helical" evidence="6">
    <location>
        <begin position="392"/>
        <end position="420"/>
    </location>
</feature>
<dbReference type="GO" id="GO:0008521">
    <property type="term" value="F:acetyl-CoA transmembrane transporter activity"/>
    <property type="evidence" value="ECO:0007669"/>
    <property type="project" value="InterPro"/>
</dbReference>
<dbReference type="GO" id="GO:0035348">
    <property type="term" value="P:acetyl-CoA transmembrane transport"/>
    <property type="evidence" value="ECO:0007669"/>
    <property type="project" value="InterPro"/>
</dbReference>
<sequence>MNRSNSARRRQEPSSVGSAANGDVEDQPNSMAGGNAEQPSDIRGDRSNIAILFLLYLLQGIPMGLAAAIPMLMQSHGVSYKQQAEFSLVNWPFSLKLLWAPIVDSIYSNRFGRRKSWLIPAQFLIGFFMIFLGANVDAWLGEGDPGDPSSKSTGPSVGLLTLMFFILNFLAATQDIAVDGWALTMLKRRNVGYASTCNSVGQSAGYFLGYVVFMALHSPDLTNKYIRTVPEPTGLVTISSFLNIWGWIFLTTTILVAILKREQAVHNPEHEPEPDLGFYRAYGLLWDISKLPSIRVLAIILLTAKIGFSACDAVTGLKLVDAGVPKEHLAFLAVLLVPLQIMLPIAICKYTTGSRPLNVYLTAVPYRLFFNLVAAAIVYFTPSLIYNGEVPLYYYGGLLLFYTFHQITLYMMFVSVMSFFVRISDPAVGGTYMTLLNTLANMGTTWPSTLSLYIVDSLTYRMCSSPLFRGNNDCSSPSEVKACEAAGGVCGVQLDGYYVEMALCTVLGILWLWWAKPRIQALQTKEVQEWKVQRRRIR</sequence>
<dbReference type="GO" id="GO:0016020">
    <property type="term" value="C:membrane"/>
    <property type="evidence" value="ECO:0007669"/>
    <property type="project" value="UniProtKB-SubCell"/>
</dbReference>
<feature type="transmembrane region" description="Helical" evidence="6">
    <location>
        <begin position="191"/>
        <end position="216"/>
    </location>
</feature>
<feature type="transmembrane region" description="Helical" evidence="6">
    <location>
        <begin position="119"/>
        <end position="140"/>
    </location>
</feature>
<dbReference type="InterPro" id="IPR036259">
    <property type="entry name" value="MFS_trans_sf"/>
</dbReference>
<feature type="transmembrane region" description="Helical" evidence="6">
    <location>
        <begin position="432"/>
        <end position="455"/>
    </location>
</feature>
<dbReference type="EMBL" id="JAPTSV010000005">
    <property type="protein sequence ID" value="KAJ1527726.1"/>
    <property type="molecule type" value="Genomic_DNA"/>
</dbReference>
<comment type="subcellular location">
    <subcellularLocation>
        <location evidence="1">Membrane</location>
        <topology evidence="1">Multi-pass membrane protein</topology>
    </subcellularLocation>
</comment>
<feature type="transmembrane region" description="Helical" evidence="6">
    <location>
        <begin position="497"/>
        <end position="515"/>
    </location>
</feature>
<evidence type="ECO:0008006" key="9">
    <source>
        <dbReference type="Google" id="ProtNLM"/>
    </source>
</evidence>
<evidence type="ECO:0000256" key="6">
    <source>
        <dbReference type="SAM" id="Phobius"/>
    </source>
</evidence>